<dbReference type="Gene3D" id="3.40.50.2300">
    <property type="match status" value="1"/>
</dbReference>
<keyword evidence="4" id="KW-0238">DNA-binding</keyword>
<evidence type="ECO:0000256" key="1">
    <source>
        <dbReference type="PROSITE-ProRule" id="PRU00169"/>
    </source>
</evidence>
<feature type="modified residue" description="4-aspartylphosphate" evidence="1">
    <location>
        <position position="59"/>
    </location>
</feature>
<dbReference type="SUPFAM" id="SSF52172">
    <property type="entry name" value="CheY-like"/>
    <property type="match status" value="1"/>
</dbReference>
<dbReference type="PANTHER" id="PTHR37299:SF1">
    <property type="entry name" value="STAGE 0 SPORULATION PROTEIN A HOMOLOG"/>
    <property type="match status" value="1"/>
</dbReference>
<gene>
    <name evidence="4" type="ORF">GCM10023184_09870</name>
</gene>
<reference evidence="5" key="1">
    <citation type="journal article" date="2019" name="Int. J. Syst. Evol. Microbiol.">
        <title>The Global Catalogue of Microorganisms (GCM) 10K type strain sequencing project: providing services to taxonomists for standard genome sequencing and annotation.</title>
        <authorList>
            <consortium name="The Broad Institute Genomics Platform"/>
            <consortium name="The Broad Institute Genome Sequencing Center for Infectious Disease"/>
            <person name="Wu L."/>
            <person name="Ma J."/>
        </authorList>
    </citation>
    <scope>NUCLEOTIDE SEQUENCE [LARGE SCALE GENOMIC DNA]</scope>
    <source>
        <strain evidence="5">JCM 17919</strain>
    </source>
</reference>
<dbReference type="RefSeq" id="WP_345253855.1">
    <property type="nucleotide sequence ID" value="NZ_BAABGY010000004.1"/>
</dbReference>
<dbReference type="SMART" id="SM00850">
    <property type="entry name" value="LytTR"/>
    <property type="match status" value="1"/>
</dbReference>
<accession>A0ABP8GF52</accession>
<evidence type="ECO:0000313" key="4">
    <source>
        <dbReference type="EMBL" id="GAA4323187.1"/>
    </source>
</evidence>
<dbReference type="PROSITE" id="PS50110">
    <property type="entry name" value="RESPONSE_REGULATORY"/>
    <property type="match status" value="1"/>
</dbReference>
<dbReference type="Pfam" id="PF00072">
    <property type="entry name" value="Response_reg"/>
    <property type="match status" value="1"/>
</dbReference>
<dbReference type="PANTHER" id="PTHR37299">
    <property type="entry name" value="TRANSCRIPTIONAL REGULATOR-RELATED"/>
    <property type="match status" value="1"/>
</dbReference>
<dbReference type="Pfam" id="PF04397">
    <property type="entry name" value="LytTR"/>
    <property type="match status" value="1"/>
</dbReference>
<proteinExistence type="predicted"/>
<dbReference type="Proteomes" id="UP001501725">
    <property type="component" value="Unassembled WGS sequence"/>
</dbReference>
<dbReference type="PROSITE" id="PS50930">
    <property type="entry name" value="HTH_LYTTR"/>
    <property type="match status" value="1"/>
</dbReference>
<dbReference type="EMBL" id="BAABGY010000004">
    <property type="protein sequence ID" value="GAA4323187.1"/>
    <property type="molecule type" value="Genomic_DNA"/>
</dbReference>
<dbReference type="InterPro" id="IPR007492">
    <property type="entry name" value="LytTR_DNA-bd_dom"/>
</dbReference>
<sequence>MEPEKYTCLVVDDEPIARRIITGYIAQLPLLSVAGECINALEAIAFLKGHPEVQLIFLDINMPNLSGLQLLKILQPRQPVILTTAYPEFAVESYELNVADYLLKPFSFERFAKAVYKAIDLFQVAGGKPAQVAAPAGFFIKSEGKSYPVALGDILYCEARKNYTMVVLRSGKRLMPLVPLSKFEAMLQEAGGDFLQVHRSYLVARGHIRSVSPNSVLVDAAEIPIGVQFKERFFRAIGIGDR</sequence>
<keyword evidence="5" id="KW-1185">Reference proteome</keyword>
<feature type="domain" description="Response regulatory" evidence="2">
    <location>
        <begin position="7"/>
        <end position="119"/>
    </location>
</feature>
<comment type="caution">
    <text evidence="4">The sequence shown here is derived from an EMBL/GenBank/DDBJ whole genome shotgun (WGS) entry which is preliminary data.</text>
</comment>
<evidence type="ECO:0000313" key="5">
    <source>
        <dbReference type="Proteomes" id="UP001501725"/>
    </source>
</evidence>
<dbReference type="InterPro" id="IPR001789">
    <property type="entry name" value="Sig_transdc_resp-reg_receiver"/>
</dbReference>
<dbReference type="GO" id="GO:0003677">
    <property type="term" value="F:DNA binding"/>
    <property type="evidence" value="ECO:0007669"/>
    <property type="project" value="UniProtKB-KW"/>
</dbReference>
<feature type="domain" description="HTH LytTR-type" evidence="3">
    <location>
        <begin position="138"/>
        <end position="211"/>
    </location>
</feature>
<protein>
    <submittedName>
        <fullName evidence="4">LytTR family DNA-binding domain-containing protein</fullName>
    </submittedName>
</protein>
<name>A0ABP8GF52_9BACT</name>
<evidence type="ECO:0000259" key="3">
    <source>
        <dbReference type="PROSITE" id="PS50930"/>
    </source>
</evidence>
<dbReference type="InterPro" id="IPR046947">
    <property type="entry name" value="LytR-like"/>
</dbReference>
<organism evidence="4 5">
    <name type="scientific">Flaviaesturariibacter amylovorans</name>
    <dbReference type="NCBI Taxonomy" id="1084520"/>
    <lineage>
        <taxon>Bacteria</taxon>
        <taxon>Pseudomonadati</taxon>
        <taxon>Bacteroidota</taxon>
        <taxon>Chitinophagia</taxon>
        <taxon>Chitinophagales</taxon>
        <taxon>Chitinophagaceae</taxon>
        <taxon>Flaviaestuariibacter</taxon>
    </lineage>
</organism>
<keyword evidence="1" id="KW-0597">Phosphoprotein</keyword>
<evidence type="ECO:0000259" key="2">
    <source>
        <dbReference type="PROSITE" id="PS50110"/>
    </source>
</evidence>
<dbReference type="Gene3D" id="2.40.50.1020">
    <property type="entry name" value="LytTr DNA-binding domain"/>
    <property type="match status" value="1"/>
</dbReference>
<dbReference type="SMART" id="SM00448">
    <property type="entry name" value="REC"/>
    <property type="match status" value="1"/>
</dbReference>
<dbReference type="InterPro" id="IPR011006">
    <property type="entry name" value="CheY-like_superfamily"/>
</dbReference>